<dbReference type="SMART" id="SM00034">
    <property type="entry name" value="CLECT"/>
    <property type="match status" value="1"/>
</dbReference>
<dbReference type="GO" id="GO:0016020">
    <property type="term" value="C:membrane"/>
    <property type="evidence" value="ECO:0007669"/>
    <property type="project" value="UniProtKB-SubCell"/>
</dbReference>
<organism evidence="5 6">
    <name type="scientific">Apteryx owenii</name>
    <name type="common">Little spotted kiwi</name>
    <dbReference type="NCBI Taxonomy" id="8824"/>
    <lineage>
        <taxon>Eukaryota</taxon>
        <taxon>Metazoa</taxon>
        <taxon>Chordata</taxon>
        <taxon>Craniata</taxon>
        <taxon>Vertebrata</taxon>
        <taxon>Euteleostomi</taxon>
        <taxon>Archelosauria</taxon>
        <taxon>Archosauria</taxon>
        <taxon>Dinosauria</taxon>
        <taxon>Saurischia</taxon>
        <taxon>Theropoda</taxon>
        <taxon>Coelurosauria</taxon>
        <taxon>Aves</taxon>
        <taxon>Palaeognathae</taxon>
        <taxon>Apterygiformes</taxon>
        <taxon>Apterygidae</taxon>
        <taxon>Apteryx</taxon>
    </lineage>
</organism>
<keyword evidence="3" id="KW-1133">Transmembrane helix</keyword>
<reference evidence="5" key="2">
    <citation type="submission" date="2025-09" db="UniProtKB">
        <authorList>
            <consortium name="Ensembl"/>
        </authorList>
    </citation>
    <scope>IDENTIFICATION</scope>
</reference>
<name>A0A8B9S2N3_APTOW</name>
<dbReference type="GO" id="GO:0030246">
    <property type="term" value="F:carbohydrate binding"/>
    <property type="evidence" value="ECO:0007669"/>
    <property type="project" value="UniProtKB-KW"/>
</dbReference>
<dbReference type="PANTHER" id="PTHR47498:SF1">
    <property type="entry name" value="C-TYPE LECTIN DOMAIN FAMILY 2 MEMBER L"/>
    <property type="match status" value="1"/>
</dbReference>
<dbReference type="InterPro" id="IPR001304">
    <property type="entry name" value="C-type_lectin-like"/>
</dbReference>
<proteinExistence type="predicted"/>
<feature type="domain" description="C-type lectin" evidence="4">
    <location>
        <begin position="126"/>
        <end position="212"/>
    </location>
</feature>
<keyword evidence="6" id="KW-1185">Reference proteome</keyword>
<dbReference type="PROSITE" id="PS50041">
    <property type="entry name" value="C_TYPE_LECTIN_2"/>
    <property type="match status" value="1"/>
</dbReference>
<dbReference type="Ensembl" id="ENSAOWT00000002341.1">
    <property type="protein sequence ID" value="ENSAOWP00000002048.1"/>
    <property type="gene ID" value="ENSAOWG00000001491.1"/>
</dbReference>
<dbReference type="CDD" id="cd03593">
    <property type="entry name" value="CLECT_NK_receptors_like"/>
    <property type="match status" value="1"/>
</dbReference>
<dbReference type="InterPro" id="IPR033992">
    <property type="entry name" value="NKR-like_CTLD"/>
</dbReference>
<evidence type="ECO:0000313" key="5">
    <source>
        <dbReference type="Ensembl" id="ENSAOWP00000002048.1"/>
    </source>
</evidence>
<feature type="transmembrane region" description="Helical" evidence="3">
    <location>
        <begin position="80"/>
        <end position="106"/>
    </location>
</feature>
<dbReference type="Pfam" id="PF00059">
    <property type="entry name" value="Lectin_C"/>
    <property type="match status" value="1"/>
</dbReference>
<dbReference type="InterPro" id="IPR016187">
    <property type="entry name" value="CTDL_fold"/>
</dbReference>
<evidence type="ECO:0000256" key="2">
    <source>
        <dbReference type="ARBA" id="ARBA00022734"/>
    </source>
</evidence>
<evidence type="ECO:0000256" key="1">
    <source>
        <dbReference type="ARBA" id="ARBA00004167"/>
    </source>
</evidence>
<evidence type="ECO:0000313" key="6">
    <source>
        <dbReference type="Proteomes" id="UP000694424"/>
    </source>
</evidence>
<evidence type="ECO:0000256" key="3">
    <source>
        <dbReference type="SAM" id="Phobius"/>
    </source>
</evidence>
<dbReference type="PANTHER" id="PTHR47498">
    <property type="entry name" value="C-TYPE LECTIN DOMAIN FAMILY 2 MEMBER L"/>
    <property type="match status" value="1"/>
</dbReference>
<keyword evidence="2" id="KW-0430">Lectin</keyword>
<evidence type="ECO:0000259" key="4">
    <source>
        <dbReference type="PROSITE" id="PS50041"/>
    </source>
</evidence>
<comment type="subcellular location">
    <subcellularLocation>
        <location evidence="1">Membrane</location>
        <topology evidence="1">Single-pass membrane protein</topology>
    </subcellularLocation>
</comment>
<protein>
    <recommendedName>
        <fullName evidence="4">C-type lectin domain-containing protein</fullName>
    </recommendedName>
</protein>
<keyword evidence="3" id="KW-0472">Membrane</keyword>
<keyword evidence="3" id="KW-0812">Transmembrane</keyword>
<dbReference type="Gene3D" id="3.10.100.10">
    <property type="entry name" value="Mannose-Binding Protein A, subunit A"/>
    <property type="match status" value="1"/>
</dbReference>
<reference evidence="5" key="1">
    <citation type="submission" date="2025-08" db="UniProtKB">
        <authorList>
            <consortium name="Ensembl"/>
        </authorList>
    </citation>
    <scope>IDENTIFICATION</scope>
</reference>
<dbReference type="AlphaFoldDB" id="A0A8B9S2N3"/>
<sequence>MATVGSRAGALPARVYALPGGCRGAQSPAHTQPHTSSLPRALSLFIPLFSPSPSLFSPYEQKSAGRMRKAEPKREKQKDVCSYLCFWKRIAGIVIAVSVILLLMWFSLNPPRLLQLEPCPDDWLYYKKKCYYDSGAAADWDSSRKFCSAHGASLVVIDNCQELNFIIYRIHTTDFWIGLYKRGNEFFWVNGESFDTDLFHVNTSDDGDCVHIDIQPLTPPEAAPHSRAGFAPLVSLIPTQTPSRAQLAM</sequence>
<dbReference type="Proteomes" id="UP000694424">
    <property type="component" value="Unplaced"/>
</dbReference>
<dbReference type="SUPFAM" id="SSF56436">
    <property type="entry name" value="C-type lectin-like"/>
    <property type="match status" value="1"/>
</dbReference>
<accession>A0A8B9S2N3</accession>
<dbReference type="InterPro" id="IPR016186">
    <property type="entry name" value="C-type_lectin-like/link_sf"/>
</dbReference>